<reference evidence="3" key="1">
    <citation type="submission" date="2015-09" db="EMBL/GenBank/DDBJ databases">
        <authorList>
            <consortium name="Pathogen Informatics"/>
        </authorList>
    </citation>
    <scope>NUCLEOTIDE SEQUENCE [LARGE SCALE GENOMIC DNA]</scope>
    <source>
        <strain evidence="3">Lake Konstanz</strain>
    </source>
</reference>
<evidence type="ECO:0000313" key="3">
    <source>
        <dbReference type="Proteomes" id="UP000051952"/>
    </source>
</evidence>
<protein>
    <submittedName>
        <fullName evidence="2">Uncharacterized protein</fullName>
    </submittedName>
</protein>
<organism evidence="2 3">
    <name type="scientific">Bodo saltans</name>
    <name type="common">Flagellated protozoan</name>
    <dbReference type="NCBI Taxonomy" id="75058"/>
    <lineage>
        <taxon>Eukaryota</taxon>
        <taxon>Discoba</taxon>
        <taxon>Euglenozoa</taxon>
        <taxon>Kinetoplastea</taxon>
        <taxon>Metakinetoplastina</taxon>
        <taxon>Eubodonida</taxon>
        <taxon>Bodonidae</taxon>
        <taxon>Bodo</taxon>
    </lineage>
</organism>
<keyword evidence="3" id="KW-1185">Reference proteome</keyword>
<name>A0A0S4JD90_BODSA</name>
<accession>A0A0S4JD90</accession>
<evidence type="ECO:0000256" key="1">
    <source>
        <dbReference type="SAM" id="MobiDB-lite"/>
    </source>
</evidence>
<dbReference type="EMBL" id="CYKH01001272">
    <property type="protein sequence ID" value="CUG86272.1"/>
    <property type="molecule type" value="Genomic_DNA"/>
</dbReference>
<proteinExistence type="predicted"/>
<dbReference type="VEuPathDB" id="TriTrypDB:BSAL_92295"/>
<dbReference type="Proteomes" id="UP000051952">
    <property type="component" value="Unassembled WGS sequence"/>
</dbReference>
<dbReference type="AlphaFoldDB" id="A0A0S4JD90"/>
<gene>
    <name evidence="2" type="ORF">BSAL_92295</name>
</gene>
<feature type="non-terminal residue" evidence="2">
    <location>
        <position position="114"/>
    </location>
</feature>
<sequence length="114" mass="12330">MNGIYSSGALPPFATHHRGGVQFTRSTPQYHDPNHHSDGGDSPSAYDERCMGQISSAAFYSPSTQHATSSDMNDAQYSNYNKYLGRELGVGGNVHSYDGVRDSLDIFHSSTGTP</sequence>
<feature type="region of interest" description="Disordered" evidence="1">
    <location>
        <begin position="1"/>
        <end position="48"/>
    </location>
</feature>
<evidence type="ECO:0000313" key="2">
    <source>
        <dbReference type="EMBL" id="CUG86272.1"/>
    </source>
</evidence>